<dbReference type="SUPFAM" id="SSF55874">
    <property type="entry name" value="ATPase domain of HSP90 chaperone/DNA topoisomerase II/histidine kinase"/>
    <property type="match status" value="1"/>
</dbReference>
<proteinExistence type="predicted"/>
<protein>
    <recommendedName>
        <fullName evidence="3">histidine kinase</fullName>
        <ecNumber evidence="3">2.7.13.3</ecNumber>
    </recommendedName>
</protein>
<dbReference type="RefSeq" id="WP_103872248.1">
    <property type="nucleotide sequence ID" value="NZ_FNUY01000003.1"/>
</dbReference>
<evidence type="ECO:0000256" key="12">
    <source>
        <dbReference type="ARBA" id="ARBA00022989"/>
    </source>
</evidence>
<evidence type="ECO:0000256" key="15">
    <source>
        <dbReference type="SAM" id="Phobius"/>
    </source>
</evidence>
<keyword evidence="8 15" id="KW-0812">Transmembrane</keyword>
<dbReference type="PROSITE" id="PS50109">
    <property type="entry name" value="HIS_KIN"/>
    <property type="match status" value="1"/>
</dbReference>
<evidence type="ECO:0000256" key="10">
    <source>
        <dbReference type="ARBA" id="ARBA00022777"/>
    </source>
</evidence>
<dbReference type="PRINTS" id="PR00344">
    <property type="entry name" value="BCTRLSENSOR"/>
</dbReference>
<dbReference type="InterPro" id="IPR036097">
    <property type="entry name" value="HisK_dim/P_sf"/>
</dbReference>
<evidence type="ECO:0000256" key="8">
    <source>
        <dbReference type="ARBA" id="ARBA00022692"/>
    </source>
</evidence>
<accession>A0A1H5XXE9</accession>
<evidence type="ECO:0000256" key="11">
    <source>
        <dbReference type="ARBA" id="ARBA00022840"/>
    </source>
</evidence>
<keyword evidence="4" id="KW-1003">Cell membrane</keyword>
<evidence type="ECO:0000313" key="18">
    <source>
        <dbReference type="EMBL" id="SEG16313.1"/>
    </source>
</evidence>
<dbReference type="GO" id="GO:0005524">
    <property type="term" value="F:ATP binding"/>
    <property type="evidence" value="ECO:0007669"/>
    <property type="project" value="UniProtKB-KW"/>
</dbReference>
<evidence type="ECO:0000256" key="6">
    <source>
        <dbReference type="ARBA" id="ARBA00022553"/>
    </source>
</evidence>
<dbReference type="Gene3D" id="3.30.565.10">
    <property type="entry name" value="Histidine kinase-like ATPase, C-terminal domain"/>
    <property type="match status" value="1"/>
</dbReference>
<reference evidence="18 19" key="1">
    <citation type="submission" date="2016-10" db="EMBL/GenBank/DDBJ databases">
        <authorList>
            <person name="de Groot N.N."/>
        </authorList>
    </citation>
    <scope>NUCLEOTIDE SEQUENCE [LARGE SCALE GENOMIC DNA]</scope>
    <source>
        <strain evidence="18 19">DSM 26656</strain>
    </source>
</reference>
<dbReference type="PANTHER" id="PTHR44936:SF5">
    <property type="entry name" value="SENSOR HISTIDINE KINASE ENVZ"/>
    <property type="match status" value="1"/>
</dbReference>
<organism evidence="18 19">
    <name type="scientific">Bosea lathyri</name>
    <dbReference type="NCBI Taxonomy" id="1036778"/>
    <lineage>
        <taxon>Bacteria</taxon>
        <taxon>Pseudomonadati</taxon>
        <taxon>Pseudomonadota</taxon>
        <taxon>Alphaproteobacteria</taxon>
        <taxon>Hyphomicrobiales</taxon>
        <taxon>Boseaceae</taxon>
        <taxon>Bosea</taxon>
    </lineage>
</organism>
<dbReference type="SMART" id="SM00388">
    <property type="entry name" value="HisKA"/>
    <property type="match status" value="1"/>
</dbReference>
<name>A0A1H5XXE9_9HYPH</name>
<dbReference type="Pfam" id="PF02518">
    <property type="entry name" value="HATPase_c"/>
    <property type="match status" value="1"/>
</dbReference>
<keyword evidence="19" id="KW-1185">Reference proteome</keyword>
<feature type="domain" description="HAMP" evidence="17">
    <location>
        <begin position="213"/>
        <end position="265"/>
    </location>
</feature>
<dbReference type="EMBL" id="FNUY01000003">
    <property type="protein sequence ID" value="SEG16313.1"/>
    <property type="molecule type" value="Genomic_DNA"/>
</dbReference>
<evidence type="ECO:0000256" key="1">
    <source>
        <dbReference type="ARBA" id="ARBA00000085"/>
    </source>
</evidence>
<dbReference type="InterPro" id="IPR003661">
    <property type="entry name" value="HisK_dim/P_dom"/>
</dbReference>
<comment type="catalytic activity">
    <reaction evidence="1">
        <text>ATP + protein L-histidine = ADP + protein N-phospho-L-histidine.</text>
        <dbReference type="EC" id="2.7.13.3"/>
    </reaction>
</comment>
<dbReference type="Gene3D" id="1.10.287.130">
    <property type="match status" value="1"/>
</dbReference>
<evidence type="ECO:0000256" key="3">
    <source>
        <dbReference type="ARBA" id="ARBA00012438"/>
    </source>
</evidence>
<dbReference type="SUPFAM" id="SSF47384">
    <property type="entry name" value="Homodimeric domain of signal transducing histidine kinase"/>
    <property type="match status" value="1"/>
</dbReference>
<gene>
    <name evidence="18" type="ORF">SAMN04488115_103432</name>
</gene>
<dbReference type="InterPro" id="IPR003594">
    <property type="entry name" value="HATPase_dom"/>
</dbReference>
<dbReference type="GO" id="GO:0000155">
    <property type="term" value="F:phosphorelay sensor kinase activity"/>
    <property type="evidence" value="ECO:0007669"/>
    <property type="project" value="InterPro"/>
</dbReference>
<dbReference type="GO" id="GO:0005886">
    <property type="term" value="C:plasma membrane"/>
    <property type="evidence" value="ECO:0007669"/>
    <property type="project" value="UniProtKB-SubCell"/>
</dbReference>
<dbReference type="OrthoDB" id="9804645at2"/>
<dbReference type="AlphaFoldDB" id="A0A1H5XXE9"/>
<keyword evidence="14 15" id="KW-0472">Membrane</keyword>
<sequence>MTSWWRRSLAAQFIGFMLLALISSQVLSFLISWDEREKALYAAAKSEFLSRTLSITSLIERLPTDFRQDAVRTGETSNSRFWLSSKPPSDPNSWRQEAARELARPLANLTGMAHLSAVNTPVALSEVRSVGNANASDPWVTPSAQVWGLPQAAQFTYLGGTNGFGMSIDLGGGNWLNSAYYRSETTPWWSSQSLFSLAITAIILSLIGIVIARQIGRPLRRLAASAEAVGRGENVAFLPEVGPDDIRNTTEAFNRMQGRLFKFVEDRTRMLAAIGHDLRTPVTSLRLRAEFVTDPDVQQKMLATIDEIQTMTEAMIALARGDATIEETRTVDLNALLGSLCDDLADLGQPVEYVDGSKTPYRCRPDGLRRAIRNLVENAVRYGGLARVSILHTRATIDIVVLDNGPGIPDDMRETVFAPFFRLETSRSRETGGVGLGLSIARAIVRHHGGDIVLTDNAPGLRAAICLPRAEVALAGEKSAMAVGAT</sequence>
<dbReference type="Gene3D" id="6.10.340.10">
    <property type="match status" value="1"/>
</dbReference>
<evidence type="ECO:0000256" key="4">
    <source>
        <dbReference type="ARBA" id="ARBA00022475"/>
    </source>
</evidence>
<feature type="domain" description="Histidine kinase" evidence="16">
    <location>
        <begin position="273"/>
        <end position="471"/>
    </location>
</feature>
<keyword evidence="6" id="KW-0597">Phosphoprotein</keyword>
<evidence type="ECO:0000259" key="17">
    <source>
        <dbReference type="PROSITE" id="PS50885"/>
    </source>
</evidence>
<keyword evidence="10 18" id="KW-0418">Kinase</keyword>
<dbReference type="SMART" id="SM00304">
    <property type="entry name" value="HAMP"/>
    <property type="match status" value="1"/>
</dbReference>
<keyword evidence="7" id="KW-0808">Transferase</keyword>
<feature type="transmembrane region" description="Helical" evidence="15">
    <location>
        <begin position="194"/>
        <end position="212"/>
    </location>
</feature>
<evidence type="ECO:0000256" key="13">
    <source>
        <dbReference type="ARBA" id="ARBA00023012"/>
    </source>
</evidence>
<dbReference type="EC" id="2.7.13.3" evidence="3"/>
<dbReference type="Pfam" id="PF00672">
    <property type="entry name" value="HAMP"/>
    <property type="match status" value="1"/>
</dbReference>
<keyword evidence="5" id="KW-0997">Cell inner membrane</keyword>
<dbReference type="PANTHER" id="PTHR44936">
    <property type="entry name" value="SENSOR PROTEIN CREC"/>
    <property type="match status" value="1"/>
</dbReference>
<dbReference type="InterPro" id="IPR004358">
    <property type="entry name" value="Sig_transdc_His_kin-like_C"/>
</dbReference>
<evidence type="ECO:0000256" key="7">
    <source>
        <dbReference type="ARBA" id="ARBA00022679"/>
    </source>
</evidence>
<dbReference type="InterPro" id="IPR036890">
    <property type="entry name" value="HATPase_C_sf"/>
</dbReference>
<evidence type="ECO:0000256" key="5">
    <source>
        <dbReference type="ARBA" id="ARBA00022519"/>
    </source>
</evidence>
<dbReference type="Pfam" id="PF00512">
    <property type="entry name" value="HisKA"/>
    <property type="match status" value="1"/>
</dbReference>
<dbReference type="Proteomes" id="UP000236743">
    <property type="component" value="Unassembled WGS sequence"/>
</dbReference>
<evidence type="ECO:0000256" key="14">
    <source>
        <dbReference type="ARBA" id="ARBA00023136"/>
    </source>
</evidence>
<dbReference type="SMART" id="SM00387">
    <property type="entry name" value="HATPase_c"/>
    <property type="match status" value="1"/>
</dbReference>
<dbReference type="CDD" id="cd00082">
    <property type="entry name" value="HisKA"/>
    <property type="match status" value="1"/>
</dbReference>
<evidence type="ECO:0000259" key="16">
    <source>
        <dbReference type="PROSITE" id="PS50109"/>
    </source>
</evidence>
<dbReference type="InterPro" id="IPR050980">
    <property type="entry name" value="2C_sensor_his_kinase"/>
</dbReference>
<evidence type="ECO:0000256" key="9">
    <source>
        <dbReference type="ARBA" id="ARBA00022741"/>
    </source>
</evidence>
<evidence type="ECO:0000313" key="19">
    <source>
        <dbReference type="Proteomes" id="UP000236743"/>
    </source>
</evidence>
<dbReference type="CDD" id="cd06225">
    <property type="entry name" value="HAMP"/>
    <property type="match status" value="1"/>
</dbReference>
<dbReference type="InterPro" id="IPR003660">
    <property type="entry name" value="HAMP_dom"/>
</dbReference>
<comment type="subcellular location">
    <subcellularLocation>
        <location evidence="2">Cell inner membrane</location>
        <topology evidence="2">Multi-pass membrane protein</topology>
    </subcellularLocation>
</comment>
<keyword evidence="13" id="KW-0902">Two-component regulatory system</keyword>
<keyword evidence="12 15" id="KW-1133">Transmembrane helix</keyword>
<keyword evidence="11" id="KW-0067">ATP-binding</keyword>
<evidence type="ECO:0000256" key="2">
    <source>
        <dbReference type="ARBA" id="ARBA00004429"/>
    </source>
</evidence>
<dbReference type="PROSITE" id="PS50885">
    <property type="entry name" value="HAMP"/>
    <property type="match status" value="1"/>
</dbReference>
<keyword evidence="9" id="KW-0547">Nucleotide-binding</keyword>
<dbReference type="InterPro" id="IPR005467">
    <property type="entry name" value="His_kinase_dom"/>
</dbReference>